<reference evidence="2 3" key="1">
    <citation type="journal article" date="2018" name="Front. Plant Sci.">
        <title>Red Clover (Trifolium pratense) and Zigzag Clover (T. medium) - A Picture of Genomic Similarities and Differences.</title>
        <authorList>
            <person name="Dluhosova J."/>
            <person name="Istvanek J."/>
            <person name="Nedelnik J."/>
            <person name="Repkova J."/>
        </authorList>
    </citation>
    <scope>NUCLEOTIDE SEQUENCE [LARGE SCALE GENOMIC DNA]</scope>
    <source>
        <strain evidence="3">cv. 10/8</strain>
        <tissue evidence="2">Leaf</tissue>
    </source>
</reference>
<accession>A0A392W8T3</accession>
<dbReference type="AlphaFoldDB" id="A0A392W8T3"/>
<feature type="compositionally biased region" description="Low complexity" evidence="1">
    <location>
        <begin position="34"/>
        <end position="45"/>
    </location>
</feature>
<dbReference type="Proteomes" id="UP000265520">
    <property type="component" value="Unassembled WGS sequence"/>
</dbReference>
<feature type="non-terminal residue" evidence="2">
    <location>
        <position position="1"/>
    </location>
</feature>
<evidence type="ECO:0000256" key="1">
    <source>
        <dbReference type="SAM" id="MobiDB-lite"/>
    </source>
</evidence>
<dbReference type="EMBL" id="LXQA011432535">
    <property type="protein sequence ID" value="MCI97088.1"/>
    <property type="molecule type" value="Genomic_DNA"/>
</dbReference>
<organism evidence="2 3">
    <name type="scientific">Trifolium medium</name>
    <dbReference type="NCBI Taxonomy" id="97028"/>
    <lineage>
        <taxon>Eukaryota</taxon>
        <taxon>Viridiplantae</taxon>
        <taxon>Streptophyta</taxon>
        <taxon>Embryophyta</taxon>
        <taxon>Tracheophyta</taxon>
        <taxon>Spermatophyta</taxon>
        <taxon>Magnoliopsida</taxon>
        <taxon>eudicotyledons</taxon>
        <taxon>Gunneridae</taxon>
        <taxon>Pentapetalae</taxon>
        <taxon>rosids</taxon>
        <taxon>fabids</taxon>
        <taxon>Fabales</taxon>
        <taxon>Fabaceae</taxon>
        <taxon>Papilionoideae</taxon>
        <taxon>50 kb inversion clade</taxon>
        <taxon>NPAAA clade</taxon>
        <taxon>Hologalegina</taxon>
        <taxon>IRL clade</taxon>
        <taxon>Trifolieae</taxon>
        <taxon>Trifolium</taxon>
    </lineage>
</organism>
<feature type="region of interest" description="Disordered" evidence="1">
    <location>
        <begin position="31"/>
        <end position="67"/>
    </location>
</feature>
<comment type="caution">
    <text evidence="2">The sequence shown here is derived from an EMBL/GenBank/DDBJ whole genome shotgun (WGS) entry which is preliminary data.</text>
</comment>
<evidence type="ECO:0000313" key="2">
    <source>
        <dbReference type="EMBL" id="MCI97088.1"/>
    </source>
</evidence>
<keyword evidence="3" id="KW-1185">Reference proteome</keyword>
<name>A0A392W8T3_9FABA</name>
<feature type="non-terminal residue" evidence="2">
    <location>
        <position position="67"/>
    </location>
</feature>
<evidence type="ECO:0000313" key="3">
    <source>
        <dbReference type="Proteomes" id="UP000265520"/>
    </source>
</evidence>
<proteinExistence type="predicted"/>
<sequence length="67" mass="6822">ASGKEGVALLPTEIEADNAEISVAKNQRGVVDTLPSSGLPLSGSPAKALPNARPPDPSELPRDPPKP</sequence>
<protein>
    <submittedName>
        <fullName evidence="2">Uncharacterized protein</fullName>
    </submittedName>
</protein>